<dbReference type="GO" id="GO:0016020">
    <property type="term" value="C:membrane"/>
    <property type="evidence" value="ECO:0007669"/>
    <property type="project" value="InterPro"/>
</dbReference>
<dbReference type="OrthoDB" id="546861at2759"/>
<dbReference type="AlphaFoldDB" id="A0A7F8QD94"/>
<dbReference type="Proteomes" id="UP000245341">
    <property type="component" value="Unplaced"/>
</dbReference>
<keyword evidence="5" id="KW-1185">Reference proteome</keyword>
<dbReference type="FunFam" id="1.20.58.90:FF:000002">
    <property type="entry name" value="syntaxin-6 isoform X1"/>
    <property type="match status" value="1"/>
</dbReference>
<evidence type="ECO:0000313" key="5">
    <source>
        <dbReference type="Proteomes" id="UP000245341"/>
    </source>
</evidence>
<proteinExistence type="predicted"/>
<reference evidence="6" key="1">
    <citation type="submission" date="2025-08" db="UniProtKB">
        <authorList>
            <consortium name="RefSeq"/>
        </authorList>
    </citation>
    <scope>IDENTIFICATION</scope>
    <source>
        <tissue evidence="6">Liver</tissue>
    </source>
</reference>
<dbReference type="InterPro" id="IPR015260">
    <property type="entry name" value="Syntaxin-6/10/61_N"/>
</dbReference>
<accession>A0A7F8QD94</accession>
<name>A0A7F8QD94_LEPWE</name>
<evidence type="ECO:0000313" key="6">
    <source>
        <dbReference type="RefSeq" id="XP_030878233.1"/>
    </source>
</evidence>
<dbReference type="Pfam" id="PF09177">
    <property type="entry name" value="STX6_10_61_N"/>
    <property type="match status" value="1"/>
</dbReference>
<feature type="coiled-coil region" evidence="3">
    <location>
        <begin position="47"/>
        <end position="74"/>
    </location>
</feature>
<dbReference type="GO" id="GO:0012505">
    <property type="term" value="C:endomembrane system"/>
    <property type="evidence" value="ECO:0007669"/>
    <property type="project" value="UniProtKB-SubCell"/>
</dbReference>
<evidence type="ECO:0000256" key="3">
    <source>
        <dbReference type="SAM" id="Coils"/>
    </source>
</evidence>
<dbReference type="GeneID" id="102742266"/>
<evidence type="ECO:0000256" key="2">
    <source>
        <dbReference type="ARBA" id="ARBA00046280"/>
    </source>
</evidence>
<keyword evidence="1" id="KW-0653">Protein transport</keyword>
<keyword evidence="3" id="KW-0175">Coiled coil</keyword>
<keyword evidence="1" id="KW-0813">Transport</keyword>
<dbReference type="CDD" id="cd21446">
    <property type="entry name" value="SNARE_NTD_STX10"/>
    <property type="match status" value="1"/>
</dbReference>
<dbReference type="GO" id="GO:0048193">
    <property type="term" value="P:Golgi vesicle transport"/>
    <property type="evidence" value="ECO:0007669"/>
    <property type="project" value="InterPro"/>
</dbReference>
<dbReference type="RefSeq" id="XP_030878233.1">
    <property type="nucleotide sequence ID" value="XM_031022373.1"/>
</dbReference>
<organism evidence="5 6">
    <name type="scientific">Leptonychotes weddellii</name>
    <name type="common">Weddell seal</name>
    <name type="synonym">Otaria weddellii</name>
    <dbReference type="NCBI Taxonomy" id="9713"/>
    <lineage>
        <taxon>Eukaryota</taxon>
        <taxon>Metazoa</taxon>
        <taxon>Chordata</taxon>
        <taxon>Craniata</taxon>
        <taxon>Vertebrata</taxon>
        <taxon>Euteleostomi</taxon>
        <taxon>Mammalia</taxon>
        <taxon>Eutheria</taxon>
        <taxon>Laurasiatheria</taxon>
        <taxon>Carnivora</taxon>
        <taxon>Caniformia</taxon>
        <taxon>Pinnipedia</taxon>
        <taxon>Phocidae</taxon>
        <taxon>Monachinae</taxon>
        <taxon>Lobodontini</taxon>
        <taxon>Leptonychotes</taxon>
    </lineage>
</organism>
<sequence>MSLEDPFFVVRGEVQKAVNTARGLYQRWCELLQEDAAVGREELDWTTNELRNGLRSIEWDLEDLEETIGIVEANPGKFKLPAGDLQERKVFVERMREAVQDMKDHMVSPAAIAFMERNNREVRHPDPTSSPEALRETLPFACNPDPLCPFTCPPCMYVYPFCVRAHLLCVQLSPGCPPPCSFWLCSPEPSLCI</sequence>
<evidence type="ECO:0000259" key="4">
    <source>
        <dbReference type="Pfam" id="PF09177"/>
    </source>
</evidence>
<dbReference type="Gene3D" id="1.20.58.90">
    <property type="match status" value="1"/>
</dbReference>
<dbReference type="GO" id="GO:0015031">
    <property type="term" value="P:protein transport"/>
    <property type="evidence" value="ECO:0007669"/>
    <property type="project" value="UniProtKB-KW"/>
</dbReference>
<protein>
    <submittedName>
        <fullName evidence="6">Syntaxin-10</fullName>
    </submittedName>
</protein>
<comment type="subcellular location">
    <subcellularLocation>
        <location evidence="2">Endomembrane system</location>
        <topology evidence="2">Single-pass type IV membrane protein</topology>
    </subcellularLocation>
</comment>
<dbReference type="SUPFAM" id="SSF47661">
    <property type="entry name" value="t-snare proteins"/>
    <property type="match status" value="1"/>
</dbReference>
<dbReference type="CTD" id="8677"/>
<feature type="domain" description="Syntaxin 6/10/61 N-terminal" evidence="4">
    <location>
        <begin position="5"/>
        <end position="103"/>
    </location>
</feature>
<dbReference type="InterPro" id="IPR010989">
    <property type="entry name" value="SNARE"/>
</dbReference>
<dbReference type="KEGG" id="lww:102742266"/>
<evidence type="ECO:0000256" key="1">
    <source>
        <dbReference type="ARBA" id="ARBA00022927"/>
    </source>
</evidence>
<gene>
    <name evidence="6" type="primary">STX10</name>
</gene>